<organism evidence="2 3">
    <name type="scientific">Nelumbo nucifera</name>
    <name type="common">Sacred lotus</name>
    <dbReference type="NCBI Taxonomy" id="4432"/>
    <lineage>
        <taxon>Eukaryota</taxon>
        <taxon>Viridiplantae</taxon>
        <taxon>Streptophyta</taxon>
        <taxon>Embryophyta</taxon>
        <taxon>Tracheophyta</taxon>
        <taxon>Spermatophyta</taxon>
        <taxon>Magnoliopsida</taxon>
        <taxon>Proteales</taxon>
        <taxon>Nelumbonaceae</taxon>
        <taxon>Nelumbo</taxon>
    </lineage>
</organism>
<dbReference type="GeneID" id="109114491"/>
<dbReference type="STRING" id="4432.A0A1U8Q1N5"/>
<keyword evidence="2" id="KW-1185">Reference proteome</keyword>
<dbReference type="OrthoDB" id="1645289at2759"/>
<feature type="domain" description="Reverse transcriptase Ty1/copia-type" evidence="1">
    <location>
        <begin position="17"/>
        <end position="98"/>
    </location>
</feature>
<dbReference type="InterPro" id="IPR043502">
    <property type="entry name" value="DNA/RNA_pol_sf"/>
</dbReference>
<protein>
    <submittedName>
        <fullName evidence="3">Uncharacterized protein LOC109114491</fullName>
    </submittedName>
</protein>
<dbReference type="SUPFAM" id="SSF56672">
    <property type="entry name" value="DNA/RNA polymerases"/>
    <property type="match status" value="1"/>
</dbReference>
<dbReference type="InParanoid" id="A0A1U8Q1N5"/>
<dbReference type="PANTHER" id="PTHR11439:SF455">
    <property type="entry name" value="RLK (RECEPTOR-LIKE PROTEIN KINASE) 8, PUTATIVE-RELATED"/>
    <property type="match status" value="1"/>
</dbReference>
<dbReference type="PANTHER" id="PTHR11439">
    <property type="entry name" value="GAG-POL-RELATED RETROTRANSPOSON"/>
    <property type="match status" value="1"/>
</dbReference>
<dbReference type="Proteomes" id="UP000189703">
    <property type="component" value="Unplaced"/>
</dbReference>
<dbReference type="KEGG" id="nnu:109114491"/>
<accession>A0A1U8Q1N5</accession>
<dbReference type="InterPro" id="IPR013103">
    <property type="entry name" value="RVT_2"/>
</dbReference>
<dbReference type="RefSeq" id="XP_019052729.1">
    <property type="nucleotide sequence ID" value="XM_019197184.1"/>
</dbReference>
<evidence type="ECO:0000313" key="2">
    <source>
        <dbReference type="Proteomes" id="UP000189703"/>
    </source>
</evidence>
<dbReference type="Pfam" id="PF07727">
    <property type="entry name" value="RVT_2"/>
    <property type="match status" value="1"/>
</dbReference>
<evidence type="ECO:0000259" key="1">
    <source>
        <dbReference type="Pfam" id="PF07727"/>
    </source>
</evidence>
<dbReference type="AlphaFoldDB" id="A0A1U8Q1N5"/>
<name>A0A1U8Q1N5_NELNU</name>
<evidence type="ECO:0000313" key="3">
    <source>
        <dbReference type="RefSeq" id="XP_019052729.1"/>
    </source>
</evidence>
<gene>
    <name evidence="3" type="primary">LOC109114491</name>
</gene>
<reference evidence="3" key="1">
    <citation type="submission" date="2025-08" db="UniProtKB">
        <authorList>
            <consortium name="RefSeq"/>
        </authorList>
    </citation>
    <scope>IDENTIFICATION</scope>
</reference>
<sequence>MSAADPSLIIYHKGFVILYMLVYVDDILLTSSSSSSLDDIVATLGRTFSLKDLGSGRYFLGIEIMPQPHGIVLTQQRYILHLFNHTNLAEVKPLTSSMEANIKLFKFSGDSLSDPFEYRNIVGTLQYVTITRFDIPFSVNKACQFLHSPTIKPCAAVKRILRYLKQIVDHGLYFYSTPALLTLRAFSNADWASYPNDKQAIGGYLIYLGCNVVAWSSKKQPTIA</sequence>
<proteinExistence type="predicted"/>